<evidence type="ECO:0000259" key="4">
    <source>
        <dbReference type="Pfam" id="PF01923"/>
    </source>
</evidence>
<keyword evidence="2" id="KW-0547">Nucleotide-binding</keyword>
<evidence type="ECO:0000256" key="1">
    <source>
        <dbReference type="ARBA" id="ARBA00022679"/>
    </source>
</evidence>
<dbReference type="InterPro" id="IPR036451">
    <property type="entry name" value="CblAdoTrfase-like_sf"/>
</dbReference>
<evidence type="ECO:0000256" key="2">
    <source>
        <dbReference type="ARBA" id="ARBA00022741"/>
    </source>
</evidence>
<dbReference type="InterPro" id="IPR016030">
    <property type="entry name" value="CblAdoTrfase-like"/>
</dbReference>
<keyword evidence="1" id="KW-0808">Transferase</keyword>
<keyword evidence="6" id="KW-1185">Reference proteome</keyword>
<dbReference type="SUPFAM" id="SSF89028">
    <property type="entry name" value="Cobalamin adenosyltransferase-like"/>
    <property type="match status" value="1"/>
</dbReference>
<organism evidence="5 6">
    <name type="scientific">Amycolatopsis carbonis</name>
    <dbReference type="NCBI Taxonomy" id="715471"/>
    <lineage>
        <taxon>Bacteria</taxon>
        <taxon>Bacillati</taxon>
        <taxon>Actinomycetota</taxon>
        <taxon>Actinomycetes</taxon>
        <taxon>Pseudonocardiales</taxon>
        <taxon>Pseudonocardiaceae</taxon>
        <taxon>Amycolatopsis</taxon>
    </lineage>
</organism>
<dbReference type="EMBL" id="CP127294">
    <property type="protein sequence ID" value="WIX76452.1"/>
    <property type="molecule type" value="Genomic_DNA"/>
</dbReference>
<gene>
    <name evidence="5" type="ORF">QRX50_33990</name>
</gene>
<reference evidence="5 6" key="1">
    <citation type="submission" date="2023-06" db="EMBL/GenBank/DDBJ databases">
        <authorList>
            <person name="Oyuntsetseg B."/>
            <person name="Kim S.B."/>
        </authorList>
    </citation>
    <scope>NUCLEOTIDE SEQUENCE [LARGE SCALE GENOMIC DNA]</scope>
    <source>
        <strain evidence="5 6">2-15</strain>
    </source>
</reference>
<evidence type="ECO:0000313" key="6">
    <source>
        <dbReference type="Proteomes" id="UP001236014"/>
    </source>
</evidence>
<accession>A0A9Y2MV79</accession>
<feature type="domain" description="Cobalamin adenosyltransferase-like" evidence="4">
    <location>
        <begin position="4"/>
        <end position="100"/>
    </location>
</feature>
<dbReference type="RefSeq" id="WP_285967200.1">
    <property type="nucleotide sequence ID" value="NZ_CP127294.1"/>
</dbReference>
<keyword evidence="3" id="KW-0067">ATP-binding</keyword>
<evidence type="ECO:0000313" key="5">
    <source>
        <dbReference type="EMBL" id="WIX76452.1"/>
    </source>
</evidence>
<name>A0A9Y2MV79_9PSEU</name>
<dbReference type="AlphaFoldDB" id="A0A9Y2MV79"/>
<dbReference type="KEGG" id="acab:QRX50_33990"/>
<dbReference type="GO" id="GO:0005524">
    <property type="term" value="F:ATP binding"/>
    <property type="evidence" value="ECO:0007669"/>
    <property type="project" value="UniProtKB-KW"/>
</dbReference>
<dbReference type="GO" id="GO:0016740">
    <property type="term" value="F:transferase activity"/>
    <property type="evidence" value="ECO:0007669"/>
    <property type="project" value="UniProtKB-KW"/>
</dbReference>
<dbReference type="Pfam" id="PF01923">
    <property type="entry name" value="Cob_adeno_trans"/>
    <property type="match status" value="1"/>
</dbReference>
<proteinExistence type="predicted"/>
<evidence type="ECO:0000256" key="3">
    <source>
        <dbReference type="ARBA" id="ARBA00022840"/>
    </source>
</evidence>
<dbReference type="Proteomes" id="UP001236014">
    <property type="component" value="Chromosome"/>
</dbReference>
<sequence>MSARDAVEEANAAIGAAVSRCTLPAGDEAVLLDVQYELLELADALAAGTPVPELPRLWRAARDLGPVGVPRGFEVLGGLSAAAGLLKLARAVSRRAAREAPADAVVVLDRLGAVLLAVAFRAEERERSLGYAGSCAD</sequence>
<protein>
    <recommendedName>
        <fullName evidence="4">Cobalamin adenosyltransferase-like domain-containing protein</fullName>
    </recommendedName>
</protein>